<keyword evidence="1" id="KW-1133">Transmembrane helix</keyword>
<evidence type="ECO:0000313" key="4">
    <source>
        <dbReference type="RefSeq" id="XP_011503993.1"/>
    </source>
</evidence>
<evidence type="ECO:0000313" key="2">
    <source>
        <dbReference type="Proteomes" id="UP000695007"/>
    </source>
</evidence>
<feature type="transmembrane region" description="Helical" evidence="1">
    <location>
        <begin position="195"/>
        <end position="219"/>
    </location>
</feature>
<dbReference type="GeneID" id="105366383"/>
<feature type="transmembrane region" description="Helical" evidence="1">
    <location>
        <begin position="156"/>
        <end position="175"/>
    </location>
</feature>
<dbReference type="KEGG" id="csol:105366383"/>
<evidence type="ECO:0000313" key="3">
    <source>
        <dbReference type="RefSeq" id="XP_011503106.1"/>
    </source>
</evidence>
<keyword evidence="1" id="KW-0812">Transmembrane</keyword>
<keyword evidence="1" id="KW-0472">Membrane</keyword>
<dbReference type="KEGG" id="csol:105367065"/>
<dbReference type="RefSeq" id="XP_011503993.1">
    <property type="nucleotide sequence ID" value="XM_011505691.1"/>
</dbReference>
<proteinExistence type="predicted"/>
<protein>
    <submittedName>
        <fullName evidence="3">Uncharacterized protein LOC105366383</fullName>
    </submittedName>
    <submittedName>
        <fullName evidence="4">Uncharacterized protein LOC105367065</fullName>
    </submittedName>
</protein>
<organism evidence="2 4">
    <name type="scientific">Ceratosolen solmsi marchali</name>
    <dbReference type="NCBI Taxonomy" id="326594"/>
    <lineage>
        <taxon>Eukaryota</taxon>
        <taxon>Metazoa</taxon>
        <taxon>Ecdysozoa</taxon>
        <taxon>Arthropoda</taxon>
        <taxon>Hexapoda</taxon>
        <taxon>Insecta</taxon>
        <taxon>Pterygota</taxon>
        <taxon>Neoptera</taxon>
        <taxon>Endopterygota</taxon>
        <taxon>Hymenoptera</taxon>
        <taxon>Apocrita</taxon>
        <taxon>Proctotrupomorpha</taxon>
        <taxon>Chalcidoidea</taxon>
        <taxon>Agaonidae</taxon>
        <taxon>Agaoninae</taxon>
        <taxon>Ceratosolen</taxon>
    </lineage>
</organism>
<accession>A0AAJ7E173</accession>
<sequence length="262" mass="30780">MNKRSSILTRKNDILQLTQNKIFLGRYIERRYVESLQAYRDIIIIESSEDIVANLWKIKEILLTCASNEWIGISNDSQNYKSNNCLLWVQLHNITIGKHWFKIDAIHFLQSEIILKLKYIQPFRSPDDSSFKNFKLDYSRLQQIFTYTNVCATFKFSAVTIMAIATLIIQAIIIIKEYSIEVGYLILNSINVATPIILSIIEFITKTVLGLFWLIYVLLKNPSNKQMPHILMNNKMNHNYKPIKFETNNPPNYTNTNQMRYR</sequence>
<keyword evidence="2" id="KW-1185">Reference proteome</keyword>
<dbReference type="Proteomes" id="UP000695007">
    <property type="component" value="Unplaced"/>
</dbReference>
<evidence type="ECO:0000256" key="1">
    <source>
        <dbReference type="SAM" id="Phobius"/>
    </source>
</evidence>
<dbReference type="AlphaFoldDB" id="A0AAJ7E173"/>
<name>A0AAJ7E173_9HYME</name>
<dbReference type="RefSeq" id="XP_011503106.1">
    <property type="nucleotide sequence ID" value="XM_011504804.1"/>
</dbReference>
<gene>
    <name evidence="4" type="primary">LOC105367065</name>
    <name evidence="3" type="synonym">LOC105366383</name>
</gene>
<reference evidence="3 4" key="1">
    <citation type="submission" date="2025-04" db="UniProtKB">
        <authorList>
            <consortium name="RefSeq"/>
        </authorList>
    </citation>
    <scope>IDENTIFICATION</scope>
</reference>
<dbReference type="GeneID" id="105367065"/>